<evidence type="ECO:0000256" key="10">
    <source>
        <dbReference type="ARBA" id="ARBA00023237"/>
    </source>
</evidence>
<dbReference type="GO" id="GO:0006826">
    <property type="term" value="P:iron ion transport"/>
    <property type="evidence" value="ECO:0007669"/>
    <property type="project" value="UniProtKB-KW"/>
</dbReference>
<gene>
    <name evidence="16" type="ORF">FKG94_08515</name>
</gene>
<dbReference type="GO" id="GO:0009279">
    <property type="term" value="C:cell outer membrane"/>
    <property type="evidence" value="ECO:0007669"/>
    <property type="project" value="UniProtKB-SubCell"/>
</dbReference>
<keyword evidence="7" id="KW-0406">Ion transport</keyword>
<evidence type="ECO:0000256" key="12">
    <source>
        <dbReference type="RuleBase" id="RU003357"/>
    </source>
</evidence>
<dbReference type="InterPro" id="IPR012910">
    <property type="entry name" value="Plug_dom"/>
</dbReference>
<keyword evidence="3 11" id="KW-1134">Transmembrane beta strand</keyword>
<keyword evidence="6" id="KW-0408">Iron</keyword>
<protein>
    <submittedName>
        <fullName evidence="16">TonB-dependent receptor</fullName>
    </submittedName>
</protein>
<comment type="subcellular location">
    <subcellularLocation>
        <location evidence="1 11">Cell outer membrane</location>
        <topology evidence="1 11">Multi-pass membrane protein</topology>
    </subcellularLocation>
</comment>
<keyword evidence="17" id="KW-1185">Reference proteome</keyword>
<feature type="domain" description="TonB-dependent receptor plug" evidence="15">
    <location>
        <begin position="54"/>
        <end position="160"/>
    </location>
</feature>
<keyword evidence="16" id="KW-0675">Receptor</keyword>
<dbReference type="Pfam" id="PF07715">
    <property type="entry name" value="Plug"/>
    <property type="match status" value="1"/>
</dbReference>
<evidence type="ECO:0000256" key="7">
    <source>
        <dbReference type="ARBA" id="ARBA00023065"/>
    </source>
</evidence>
<evidence type="ECO:0000256" key="11">
    <source>
        <dbReference type="PROSITE-ProRule" id="PRU01360"/>
    </source>
</evidence>
<comment type="similarity">
    <text evidence="11 12">Belongs to the TonB-dependent receptor family.</text>
</comment>
<evidence type="ECO:0000259" key="14">
    <source>
        <dbReference type="Pfam" id="PF00593"/>
    </source>
</evidence>
<dbReference type="RefSeq" id="WP_142903803.1">
    <property type="nucleotide sequence ID" value="NZ_ML660091.1"/>
</dbReference>
<keyword evidence="9 11" id="KW-0472">Membrane</keyword>
<feature type="region of interest" description="Disordered" evidence="13">
    <location>
        <begin position="678"/>
        <end position="697"/>
    </location>
</feature>
<evidence type="ECO:0000256" key="3">
    <source>
        <dbReference type="ARBA" id="ARBA00022452"/>
    </source>
</evidence>
<accession>A0A545TV99</accession>
<keyword evidence="8 12" id="KW-0798">TonB box</keyword>
<dbReference type="PANTHER" id="PTHR32552:SF81">
    <property type="entry name" value="TONB-DEPENDENT OUTER MEMBRANE RECEPTOR"/>
    <property type="match status" value="1"/>
</dbReference>
<evidence type="ECO:0000256" key="13">
    <source>
        <dbReference type="SAM" id="MobiDB-lite"/>
    </source>
</evidence>
<evidence type="ECO:0000256" key="6">
    <source>
        <dbReference type="ARBA" id="ARBA00023004"/>
    </source>
</evidence>
<dbReference type="Gene3D" id="2.40.170.20">
    <property type="entry name" value="TonB-dependent receptor, beta-barrel domain"/>
    <property type="match status" value="2"/>
</dbReference>
<sequence length="812" mass="88764">MISNKYTCDLPFTRGLLAAAVLFSAGQTGYAQETGGGFKLEEIIVTAQKREQSAMDVPIAIGTFTPADIRDTGAQSIMEMHHFVPGFEVKEGQVTQANLTIRGITSPNISTGGDPSVATFYDGAYVPRAATTVTFSDLERVEILKGPQGTLFGRNAAAGVVNIVPNSPQAETQGFISTRIGNLGLVRVEGMGNVALSDNLFLRVNALVNERDGFKDNLGSGGDPGGQDNQTVRVAMLWEITDRTDLQLSYDWDEIDQAAPQGIGVGPFALTPGDAFASRVANDVIDGGEARDMYSVTAKVNHEFDDQWSMKYIANYREFETRNRIDDDGTADPLRYIDTDNIEDSDIVYTELQVNFNSDSVNLVAGANYSQEDTFQEIPTTLSTGSIMSFMAGPSVLNLQELLDLPEGAHLWNPDIWAGFSASLNGGTPLPQTAEGYTTAIGRIRAGNEEVPPHFFAPSTAGDFYTESMFNTGDFTNYGIYADADFTVTPDLNIAVGIRYSVDEKDFTWNAPLSDYAQENPELGLFNIFIPQAEAEASDRWTKTTGRLVANYRLSADVMAFASVSTGYKAGGYDSLEPATAELPLDPEEITNFELGLKGDFFDQRLRAQVSYYDMTVDGAQRTVFGQRPGDTGSTFYLINGDIDNRGVEIVLDWLVTDTLKLGLLTYFADEEETFPDTFNDRGELVPGDKSTSTRRPQDNYTAKLDWSPAIPVGELNIHLDYIVTEDRLRGTPDFLDSFATVDGYGDDREILSARISWLSDGGDYEVAVWGRNLTDSELVTSISGLGLSTINTPLATIEDPRTYGVDLRYNF</sequence>
<evidence type="ECO:0000256" key="4">
    <source>
        <dbReference type="ARBA" id="ARBA00022496"/>
    </source>
</evidence>
<keyword evidence="2 11" id="KW-0813">Transport</keyword>
<keyword evidence="4" id="KW-0410">Iron transport</keyword>
<dbReference type="InterPro" id="IPR000531">
    <property type="entry name" value="Beta-barrel_TonB"/>
</dbReference>
<evidence type="ECO:0000256" key="1">
    <source>
        <dbReference type="ARBA" id="ARBA00004571"/>
    </source>
</evidence>
<evidence type="ECO:0000256" key="5">
    <source>
        <dbReference type="ARBA" id="ARBA00022692"/>
    </source>
</evidence>
<name>A0A545TV99_9GAMM</name>
<dbReference type="PANTHER" id="PTHR32552">
    <property type="entry name" value="FERRICHROME IRON RECEPTOR-RELATED"/>
    <property type="match status" value="1"/>
</dbReference>
<dbReference type="AlphaFoldDB" id="A0A545TV99"/>
<evidence type="ECO:0000256" key="8">
    <source>
        <dbReference type="ARBA" id="ARBA00023077"/>
    </source>
</evidence>
<keyword evidence="10 11" id="KW-0998">Cell outer membrane</keyword>
<organism evidence="16 17">
    <name type="scientific">Exilibacterium tricleocarpae</name>
    <dbReference type="NCBI Taxonomy" id="2591008"/>
    <lineage>
        <taxon>Bacteria</taxon>
        <taxon>Pseudomonadati</taxon>
        <taxon>Pseudomonadota</taxon>
        <taxon>Gammaproteobacteria</taxon>
        <taxon>Cellvibrionales</taxon>
        <taxon>Cellvibrionaceae</taxon>
        <taxon>Exilibacterium</taxon>
    </lineage>
</organism>
<evidence type="ECO:0000313" key="16">
    <source>
        <dbReference type="EMBL" id="TQV81142.1"/>
    </source>
</evidence>
<reference evidence="16 17" key="1">
    <citation type="submission" date="2019-06" db="EMBL/GenBank/DDBJ databases">
        <title>Whole genome sequence for Cellvibrionaceae sp. R142.</title>
        <authorList>
            <person name="Wang G."/>
        </authorList>
    </citation>
    <scope>NUCLEOTIDE SEQUENCE [LARGE SCALE GENOMIC DNA]</scope>
    <source>
        <strain evidence="16 17">R142</strain>
    </source>
</reference>
<evidence type="ECO:0000313" key="17">
    <source>
        <dbReference type="Proteomes" id="UP000319732"/>
    </source>
</evidence>
<dbReference type="PROSITE" id="PS52016">
    <property type="entry name" value="TONB_DEPENDENT_REC_3"/>
    <property type="match status" value="1"/>
</dbReference>
<dbReference type="EMBL" id="VHSG01000008">
    <property type="protein sequence ID" value="TQV81142.1"/>
    <property type="molecule type" value="Genomic_DNA"/>
</dbReference>
<dbReference type="InterPro" id="IPR039426">
    <property type="entry name" value="TonB-dep_rcpt-like"/>
</dbReference>
<evidence type="ECO:0000259" key="15">
    <source>
        <dbReference type="Pfam" id="PF07715"/>
    </source>
</evidence>
<evidence type="ECO:0000256" key="9">
    <source>
        <dbReference type="ARBA" id="ARBA00023136"/>
    </source>
</evidence>
<comment type="caution">
    <text evidence="16">The sequence shown here is derived from an EMBL/GenBank/DDBJ whole genome shotgun (WGS) entry which is preliminary data.</text>
</comment>
<dbReference type="InterPro" id="IPR036942">
    <property type="entry name" value="Beta-barrel_TonB_sf"/>
</dbReference>
<keyword evidence="5 11" id="KW-0812">Transmembrane</keyword>
<dbReference type="Pfam" id="PF00593">
    <property type="entry name" value="TonB_dep_Rec_b-barrel"/>
    <property type="match status" value="1"/>
</dbReference>
<dbReference type="OrthoDB" id="7051185at2"/>
<dbReference type="SUPFAM" id="SSF56935">
    <property type="entry name" value="Porins"/>
    <property type="match status" value="1"/>
</dbReference>
<proteinExistence type="inferred from homology"/>
<evidence type="ECO:0000256" key="2">
    <source>
        <dbReference type="ARBA" id="ARBA00022448"/>
    </source>
</evidence>
<feature type="domain" description="TonB-dependent receptor-like beta-barrel" evidence="14">
    <location>
        <begin position="238"/>
        <end position="745"/>
    </location>
</feature>
<dbReference type="Proteomes" id="UP000319732">
    <property type="component" value="Unassembled WGS sequence"/>
</dbReference>